<feature type="compositionally biased region" description="Polar residues" evidence="1">
    <location>
        <begin position="380"/>
        <end position="404"/>
    </location>
</feature>
<proteinExistence type="predicted"/>
<dbReference type="EMBL" id="SKBQ01000007">
    <property type="protein sequence ID" value="TPX08347.1"/>
    <property type="molecule type" value="Genomic_DNA"/>
</dbReference>
<keyword evidence="5" id="KW-1185">Reference proteome</keyword>
<dbReference type="Proteomes" id="UP000319257">
    <property type="component" value="Unassembled WGS sequence"/>
</dbReference>
<feature type="compositionally biased region" description="Polar residues" evidence="1">
    <location>
        <begin position="713"/>
        <end position="734"/>
    </location>
</feature>
<feature type="region of interest" description="Disordered" evidence="1">
    <location>
        <begin position="355"/>
        <end position="448"/>
    </location>
</feature>
<dbReference type="GO" id="GO:0007165">
    <property type="term" value="P:signal transduction"/>
    <property type="evidence" value="ECO:0007669"/>
    <property type="project" value="InterPro"/>
</dbReference>
<sequence length="1024" mass="110981">MLKNKQPGEQVLVPKKSWFSRTFCRPPSSSRSVSSKSERSIRRKQSVSDLATQAQVQTKRDSFKGESLQTLVRTCGKSVLYLPPEYATGSLMLPTCIRATAQYLVQHAPSTRGVFRIPGSVRVVNSLYDHYSTGSGDDDVNGTVRSPNLPTHINARVHDVASAFKRFLAGLPGGILGSLPLFDALVAIHSQLHGDASFNKIKRSKLRGRFIALAIGTVQSRYRRELICSVFGLLCLIGREAESACLREDGLEDTVPAQDLMGFNALGIIFGPLLVGDLLDTYTVKLADPSMGLVLMPSTPPTSRVSYSRRGTESDIRSTSLTVDKIHVANDIAEMLITHWRDVVRNMKTLGALRSSVSSEDPPLSPGALPSSESAIFPHPTQSRSAIQNAPRGQQFEDNSSPPSSCGPRVDFRTNRSGDINHSGLSPRRQRPNEVEKTPKQAPDDGSLHQLSAMHNQSFDFERAAVPEGSSLKSTEEPYFEASLIKDDNHCQARQSRPSPDTPPFIGYPVSSGLRSTNSFPFHEDSLDDAVLFDSSTPCTKLARRRGDTLPHQQSAPSWSALSRQHSPGDRGVQVESDSLARLNGNAWDNDALEASESQHRIPSILHGESVLTSEDIPSSFNRPGGALEPGGPRRFPLFPGPDHADFPGQRILPNVSSQMNDYATPVPRTRIHDRGSAGPGTVKALVAKFDHAAQESDPAASPSQLRRGRGLTRSTSVLSRYTVNPPTPRSIHSTRSEGNLDGHAGATLTVGAPVPQLSPSSLLKAPRPSMSPQAVVGTTPSETWRARRNLGNYDTVDGAASPRILREELDHANPGCAHEGPRVEAGWPPMPINGTTHHEPAPETKFGPRATCAKQASSTVVPVFHTPQRTQRPLLSGRGPWSSCVEPADGSEGVMTDPGGFRVEARVRRLQSKLAEKADECSWLQRRLLALEHSHPLNEQQQQQVQQECKVWRERAEAAELRLALLGEQQLPSRTVDMGTVESPRGLAAVKLAAVLQSGAVAVGHSPVMMGSPASSNGTVLRI</sequence>
<feature type="compositionally biased region" description="Low complexity" evidence="1">
    <location>
        <begin position="25"/>
        <end position="35"/>
    </location>
</feature>
<dbReference type="GeneID" id="41969204"/>
<organism evidence="3 5">
    <name type="scientific">Thyridium curvatum</name>
    <dbReference type="NCBI Taxonomy" id="1093900"/>
    <lineage>
        <taxon>Eukaryota</taxon>
        <taxon>Fungi</taxon>
        <taxon>Dikarya</taxon>
        <taxon>Ascomycota</taxon>
        <taxon>Pezizomycotina</taxon>
        <taxon>Sordariomycetes</taxon>
        <taxon>Sordariomycetidae</taxon>
        <taxon>Thyridiales</taxon>
        <taxon>Thyridiaceae</taxon>
        <taxon>Thyridium</taxon>
    </lineage>
</organism>
<evidence type="ECO:0000313" key="3">
    <source>
        <dbReference type="EMBL" id="TPX08182.1"/>
    </source>
</evidence>
<feature type="region of interest" description="Disordered" evidence="1">
    <location>
        <begin position="694"/>
        <end position="755"/>
    </location>
</feature>
<feature type="compositionally biased region" description="Polar residues" evidence="1">
    <location>
        <begin position="551"/>
        <end position="566"/>
    </location>
</feature>
<protein>
    <recommendedName>
        <fullName evidence="2">Rho-GAP domain-containing protein</fullName>
    </recommendedName>
</protein>
<dbReference type="AlphaFoldDB" id="A0A507AGY1"/>
<dbReference type="Pfam" id="PF00620">
    <property type="entry name" value="RhoGAP"/>
    <property type="match status" value="1"/>
</dbReference>
<dbReference type="OrthoDB" id="9994905at2759"/>
<evidence type="ECO:0000313" key="4">
    <source>
        <dbReference type="EMBL" id="TPX08347.1"/>
    </source>
</evidence>
<evidence type="ECO:0000256" key="1">
    <source>
        <dbReference type="SAM" id="MobiDB-lite"/>
    </source>
</evidence>
<dbReference type="STRING" id="1093900.A0A507AGY1"/>
<dbReference type="SMART" id="SM00324">
    <property type="entry name" value="RhoGAP"/>
    <property type="match status" value="1"/>
</dbReference>
<accession>A0A507AGY1</accession>
<dbReference type="InterPro" id="IPR008936">
    <property type="entry name" value="Rho_GTPase_activation_prot"/>
</dbReference>
<dbReference type="SUPFAM" id="SSF48350">
    <property type="entry name" value="GTPase activation domain, GAP"/>
    <property type="match status" value="1"/>
</dbReference>
<dbReference type="EMBL" id="SKBQ01000007">
    <property type="protein sequence ID" value="TPX08182.1"/>
    <property type="molecule type" value="Genomic_DNA"/>
</dbReference>
<dbReference type="InParanoid" id="A0A507AGY1"/>
<gene>
    <name evidence="3" type="ORF">E0L32_001757</name>
    <name evidence="4" type="ORF">E0L32_001922</name>
</gene>
<reference evidence="3 5" key="1">
    <citation type="submission" date="2019-06" db="EMBL/GenBank/DDBJ databases">
        <title>Draft genome sequence of the filamentous fungus Phialemoniopsis curvata isolated from diesel fuel.</title>
        <authorList>
            <person name="Varaljay V.A."/>
            <person name="Lyon W.J."/>
            <person name="Crouch A.L."/>
            <person name="Drake C.E."/>
            <person name="Hollomon J.M."/>
            <person name="Nadeau L.J."/>
            <person name="Nunn H.S."/>
            <person name="Stevenson B.S."/>
            <person name="Bojanowski C.L."/>
            <person name="Crookes-Goodson W.J."/>
        </authorList>
    </citation>
    <scope>NUCLEOTIDE SEQUENCE [LARGE SCALE GENOMIC DNA]</scope>
    <source>
        <strain evidence="3 5">D216</strain>
    </source>
</reference>
<dbReference type="PROSITE" id="PS50238">
    <property type="entry name" value="RHOGAP"/>
    <property type="match status" value="1"/>
</dbReference>
<feature type="domain" description="Rho-GAP" evidence="2">
    <location>
        <begin position="80"/>
        <end position="344"/>
    </location>
</feature>
<evidence type="ECO:0000259" key="2">
    <source>
        <dbReference type="PROSITE" id="PS50238"/>
    </source>
</evidence>
<feature type="region of interest" description="Disordered" evidence="1">
    <location>
        <begin position="544"/>
        <end position="575"/>
    </location>
</feature>
<feature type="region of interest" description="Disordered" evidence="1">
    <location>
        <begin position="871"/>
        <end position="898"/>
    </location>
</feature>
<dbReference type="InterPro" id="IPR000198">
    <property type="entry name" value="RhoGAP_dom"/>
</dbReference>
<evidence type="ECO:0000313" key="5">
    <source>
        <dbReference type="Proteomes" id="UP000319257"/>
    </source>
</evidence>
<name>A0A507AGY1_9PEZI</name>
<feature type="compositionally biased region" description="Basic and acidic residues" evidence="1">
    <location>
        <begin position="431"/>
        <end position="447"/>
    </location>
</feature>
<dbReference type="CDD" id="cd00159">
    <property type="entry name" value="RhoGAP"/>
    <property type="match status" value="1"/>
</dbReference>
<dbReference type="RefSeq" id="XP_030989893.1">
    <property type="nucleotide sequence ID" value="XM_031135871.1"/>
</dbReference>
<comment type="caution">
    <text evidence="3">The sequence shown here is derived from an EMBL/GenBank/DDBJ whole genome shotgun (WGS) entry which is preliminary data.</text>
</comment>
<dbReference type="Gene3D" id="1.10.555.10">
    <property type="entry name" value="Rho GTPase activation protein"/>
    <property type="match status" value="1"/>
</dbReference>
<feature type="region of interest" description="Disordered" evidence="1">
    <location>
        <begin position="23"/>
        <end position="53"/>
    </location>
</feature>